<organism evidence="12">
    <name type="scientific">Xenopus laevis</name>
    <name type="common">African clawed frog</name>
    <dbReference type="NCBI Taxonomy" id="8355"/>
    <lineage>
        <taxon>Eukaryota</taxon>
        <taxon>Metazoa</taxon>
        <taxon>Chordata</taxon>
        <taxon>Craniata</taxon>
        <taxon>Vertebrata</taxon>
        <taxon>Euteleostomi</taxon>
        <taxon>Amphibia</taxon>
        <taxon>Batrachia</taxon>
        <taxon>Anura</taxon>
        <taxon>Pipoidea</taxon>
        <taxon>Pipidae</taxon>
        <taxon>Xenopodinae</taxon>
        <taxon>Xenopus</taxon>
        <taxon>Xenopus</taxon>
    </lineage>
</organism>
<keyword evidence="11" id="KW-1185">Reference proteome</keyword>
<keyword evidence="6 8" id="KW-0175">Coiled coil</keyword>
<dbReference type="PANTHER" id="PTHR15896:SF8">
    <property type="entry name" value="GOLGI MEMBRANE PROTEIN 1"/>
    <property type="match status" value="1"/>
</dbReference>
<feature type="region of interest" description="Disordered" evidence="9">
    <location>
        <begin position="223"/>
        <end position="413"/>
    </location>
</feature>
<evidence type="ECO:0000256" key="1">
    <source>
        <dbReference type="ARBA" id="ARBA00004606"/>
    </source>
</evidence>
<evidence type="ECO:0000256" key="5">
    <source>
        <dbReference type="ARBA" id="ARBA00022989"/>
    </source>
</evidence>
<comment type="similarity">
    <text evidence="2">Belongs to the GOLM family.</text>
</comment>
<evidence type="ECO:0000256" key="3">
    <source>
        <dbReference type="ARBA" id="ARBA00022692"/>
    </source>
</evidence>
<dbReference type="PANTHER" id="PTHR15896">
    <property type="entry name" value="GOLGI PHOSPHOPROTEIN 2/GP73-RELATED"/>
    <property type="match status" value="1"/>
</dbReference>
<keyword evidence="7 10" id="KW-0472">Membrane</keyword>
<feature type="compositionally biased region" description="Basic and acidic residues" evidence="9">
    <location>
        <begin position="357"/>
        <end position="367"/>
    </location>
</feature>
<name>A0A8J0U9J2_XENLA</name>
<feature type="region of interest" description="Disordered" evidence="9">
    <location>
        <begin position="186"/>
        <end position="211"/>
    </location>
</feature>
<dbReference type="CTD" id="108706991"/>
<feature type="compositionally biased region" description="Low complexity" evidence="9">
    <location>
        <begin position="370"/>
        <end position="393"/>
    </location>
</feature>
<feature type="compositionally biased region" description="Acidic residues" evidence="9">
    <location>
        <begin position="331"/>
        <end position="340"/>
    </location>
</feature>
<dbReference type="GO" id="GO:0005794">
    <property type="term" value="C:Golgi apparatus"/>
    <property type="evidence" value="ECO:0007669"/>
    <property type="project" value="TreeGrafter"/>
</dbReference>
<evidence type="ECO:0000256" key="4">
    <source>
        <dbReference type="ARBA" id="ARBA00022968"/>
    </source>
</evidence>
<dbReference type="PRINTS" id="PR02084">
    <property type="entry name" value="GOLM1CASC4"/>
</dbReference>
<keyword evidence="4" id="KW-0735">Signal-anchor</keyword>
<dbReference type="AGR" id="Xenbase:XB-GENE-17344832"/>
<evidence type="ECO:0000256" key="8">
    <source>
        <dbReference type="SAM" id="Coils"/>
    </source>
</evidence>
<feature type="compositionally biased region" description="Basic and acidic residues" evidence="9">
    <location>
        <begin position="401"/>
        <end position="413"/>
    </location>
</feature>
<dbReference type="Proteomes" id="UP000186698">
    <property type="component" value="Chromosome 1S"/>
</dbReference>
<dbReference type="InterPro" id="IPR026139">
    <property type="entry name" value="GOLM1/CASC4"/>
</dbReference>
<dbReference type="RefSeq" id="XP_018099360.1">
    <property type="nucleotide sequence ID" value="XM_018243871.2"/>
</dbReference>
<sequence>MLSQTNRISVWSCCRMMGSGNGRRGMKSPPILIAVLLACIFVLTINYWITSSRCAELQKQLAELESRIHRVAAERGAVELKKNEFQDKLERQNKQIDNIQSLHNSQLQSANEACHSEKDTLLDTIAEKEKVMQDLYAQIKSQEQGLSKLKLDYDQLQESQAKKSTFELAQCSYKMKELNEQCEEKLRRASGKGGTVAQEENADTPKNEKPKPILLKDLIQKQDNQENQQVASKETNDTRGAIPNLKQEPAKVSITDDELANKLEGKAKEEEPLKAKEAVAQENKVEETNDEEVEREHLLDIEVPTEDAADKKQAPNPVKQGAEQGRLNDYNGDEGNEAEPEADKQAELADDQNVNENKLEEEKKPEQEDNLPLPNLPDAPDLPNAPNLLKLPNAPNPVVPEESKNEDNPLLRK</sequence>
<evidence type="ECO:0000313" key="12">
    <source>
        <dbReference type="RefSeq" id="XP_018099360.1"/>
    </source>
</evidence>
<dbReference type="KEGG" id="xla:108706991"/>
<evidence type="ECO:0000256" key="7">
    <source>
        <dbReference type="ARBA" id="ARBA00023136"/>
    </source>
</evidence>
<dbReference type="RefSeq" id="XP_041436092.1">
    <property type="nucleotide sequence ID" value="XM_041580158.1"/>
</dbReference>
<feature type="coiled-coil region" evidence="8">
    <location>
        <begin position="54"/>
        <end position="102"/>
    </location>
</feature>
<evidence type="ECO:0000256" key="9">
    <source>
        <dbReference type="SAM" id="MobiDB-lite"/>
    </source>
</evidence>
<comment type="subcellular location">
    <subcellularLocation>
        <location evidence="1">Membrane</location>
        <topology evidence="1">Single-pass type II membrane protein</topology>
    </subcellularLocation>
</comment>
<keyword evidence="3 10" id="KW-0812">Transmembrane</keyword>
<feature type="transmembrane region" description="Helical" evidence="10">
    <location>
        <begin position="31"/>
        <end position="49"/>
    </location>
</feature>
<gene>
    <name evidence="12 13 14" type="primary">golm1.S</name>
</gene>
<accession>A0A8J0U9J2</accession>
<dbReference type="Xenbase" id="XB-GENE-17344832">
    <property type="gene designation" value="golm1.S"/>
</dbReference>
<evidence type="ECO:0000313" key="11">
    <source>
        <dbReference type="Proteomes" id="UP000186698"/>
    </source>
</evidence>
<dbReference type="GO" id="GO:0016020">
    <property type="term" value="C:membrane"/>
    <property type="evidence" value="ECO:0007669"/>
    <property type="project" value="UniProtKB-SubCell"/>
</dbReference>
<protein>
    <submittedName>
        <fullName evidence="12 13">Golgi membrane protein 1 isoform X1</fullName>
    </submittedName>
</protein>
<evidence type="ECO:0000313" key="14">
    <source>
        <dbReference type="Xenbase" id="XB-GENE-17344832"/>
    </source>
</evidence>
<evidence type="ECO:0000313" key="13">
    <source>
        <dbReference type="RefSeq" id="XP_041436092.1"/>
    </source>
</evidence>
<evidence type="ECO:0000256" key="2">
    <source>
        <dbReference type="ARBA" id="ARBA00007474"/>
    </source>
</evidence>
<reference evidence="12" key="1">
    <citation type="submission" date="2022-04" db="UniProtKB">
        <authorList>
            <consortium name="RefSeq"/>
        </authorList>
    </citation>
    <scope>IDENTIFICATION</scope>
    <source>
        <strain evidence="12 13">J_2021</strain>
        <tissue evidence="12 13">Erythrocytes</tissue>
    </source>
</reference>
<feature type="compositionally biased region" description="Basic and acidic residues" evidence="9">
    <location>
        <begin position="259"/>
        <end position="287"/>
    </location>
</feature>
<dbReference type="AlphaFoldDB" id="A0A8J0U9J2"/>
<evidence type="ECO:0000256" key="6">
    <source>
        <dbReference type="ARBA" id="ARBA00023054"/>
    </source>
</evidence>
<evidence type="ECO:0000256" key="10">
    <source>
        <dbReference type="SAM" id="Phobius"/>
    </source>
</evidence>
<dbReference type="GeneID" id="108706991"/>
<dbReference type="OrthoDB" id="9947543at2759"/>
<proteinExistence type="inferred from homology"/>
<keyword evidence="5 10" id="KW-1133">Transmembrane helix</keyword>